<dbReference type="EMBL" id="JAGWCR010000002">
    <property type="protein sequence ID" value="MBS3647764.1"/>
    <property type="molecule type" value="Genomic_DNA"/>
</dbReference>
<evidence type="ECO:0000313" key="2">
    <source>
        <dbReference type="Proteomes" id="UP000680348"/>
    </source>
</evidence>
<keyword evidence="2" id="KW-1185">Reference proteome</keyword>
<dbReference type="Proteomes" id="UP000680348">
    <property type="component" value="Unassembled WGS sequence"/>
</dbReference>
<dbReference type="AlphaFoldDB" id="A0A942I240"/>
<comment type="caution">
    <text evidence="1">The sequence shown here is derived from an EMBL/GenBank/DDBJ whole genome shotgun (WGS) entry which is preliminary data.</text>
</comment>
<sequence>MAPARFAQAVTRRSIVQVLLAVPALALFRQHAAPAPQERPDELVEVNGWILKRSELA</sequence>
<gene>
    <name evidence="1" type="ORF">KEU06_03865</name>
</gene>
<dbReference type="RefSeq" id="WP_188253334.1">
    <property type="nucleotide sequence ID" value="NZ_JABVCF010000002.1"/>
</dbReference>
<accession>A0A942I240</accession>
<organism evidence="1 2">
    <name type="scientific">Pseudaminobacter soli</name>
    <name type="common">ex Zhang et al. 2022</name>
    <dbReference type="NCBI Taxonomy" id="2831468"/>
    <lineage>
        <taxon>Bacteria</taxon>
        <taxon>Pseudomonadati</taxon>
        <taxon>Pseudomonadota</taxon>
        <taxon>Alphaproteobacteria</taxon>
        <taxon>Hyphomicrobiales</taxon>
        <taxon>Phyllobacteriaceae</taxon>
        <taxon>Pseudaminobacter</taxon>
    </lineage>
</organism>
<protein>
    <submittedName>
        <fullName evidence="1">Uncharacterized protein</fullName>
    </submittedName>
</protein>
<reference evidence="1" key="1">
    <citation type="submission" date="2021-04" db="EMBL/GenBank/DDBJ databases">
        <title>Pseudaminobacter soli sp. nov., isolated from paddy soil contaminated by heavy metals.</title>
        <authorList>
            <person name="Zhang K."/>
        </authorList>
    </citation>
    <scope>NUCLEOTIDE SEQUENCE</scope>
    <source>
        <strain evidence="1">19-2017</strain>
    </source>
</reference>
<proteinExistence type="predicted"/>
<evidence type="ECO:0000313" key="1">
    <source>
        <dbReference type="EMBL" id="MBS3647764.1"/>
    </source>
</evidence>
<name>A0A942I240_9HYPH</name>